<dbReference type="eggNOG" id="COG2226">
    <property type="taxonomic scope" value="Bacteria"/>
</dbReference>
<keyword evidence="3 5" id="KW-0808">Transferase</keyword>
<dbReference type="OrthoDB" id="9797252at2"/>
<dbReference type="GO" id="GO:0032259">
    <property type="term" value="P:methylation"/>
    <property type="evidence" value="ECO:0007669"/>
    <property type="project" value="UniProtKB-KW"/>
</dbReference>
<dbReference type="AlphaFoldDB" id="A0A017SW64"/>
<dbReference type="STRING" id="1192034.CAP_8545"/>
<dbReference type="CDD" id="cd02440">
    <property type="entry name" value="AdoMet_MTases"/>
    <property type="match status" value="1"/>
</dbReference>
<dbReference type="Gene3D" id="3.40.50.150">
    <property type="entry name" value="Vaccinia Virus protein VP39"/>
    <property type="match status" value="1"/>
</dbReference>
<sequence length="257" mass="27920">MSLHHLAAQGFSAAADAYERGRPDYPPRAIEILADSLRLQAGRALLELGAGTGKMTRLLVPTGARILAMEPVEEMRGKLAQAAPSVEVLDGVAEAIPIPDASVDAVVAAQSFHWFHADLALPQIHRVLRPGGRMALVWNMRDARVPWVARLSEILDRHGREAPHSWSGAWRADLASSALFEPVVEREISHSQDLDGRGLAERAASISYIAALPPAEQALVLAEVRALADEHPDLRGRATFPFPYRTVVAVYASRSSR</sequence>
<dbReference type="Pfam" id="PF08241">
    <property type="entry name" value="Methyltransf_11"/>
    <property type="match status" value="1"/>
</dbReference>
<dbReference type="InterPro" id="IPR013216">
    <property type="entry name" value="Methyltransf_11"/>
</dbReference>
<dbReference type="InterPro" id="IPR029063">
    <property type="entry name" value="SAM-dependent_MTases_sf"/>
</dbReference>
<dbReference type="GO" id="GO:0008757">
    <property type="term" value="F:S-adenosylmethionine-dependent methyltransferase activity"/>
    <property type="evidence" value="ECO:0007669"/>
    <property type="project" value="InterPro"/>
</dbReference>
<evidence type="ECO:0000256" key="1">
    <source>
        <dbReference type="ARBA" id="ARBA00008361"/>
    </source>
</evidence>
<keyword evidence="2 5" id="KW-0489">Methyltransferase</keyword>
<dbReference type="PANTHER" id="PTHR44942:SF4">
    <property type="entry name" value="METHYLTRANSFERASE TYPE 11 DOMAIN-CONTAINING PROTEIN"/>
    <property type="match status" value="1"/>
</dbReference>
<keyword evidence="6" id="KW-1185">Reference proteome</keyword>
<name>A0A017SW64_9BACT</name>
<organism evidence="5 6">
    <name type="scientific">Chondromyces apiculatus DSM 436</name>
    <dbReference type="NCBI Taxonomy" id="1192034"/>
    <lineage>
        <taxon>Bacteria</taxon>
        <taxon>Pseudomonadati</taxon>
        <taxon>Myxococcota</taxon>
        <taxon>Polyangia</taxon>
        <taxon>Polyangiales</taxon>
        <taxon>Polyangiaceae</taxon>
        <taxon>Chondromyces</taxon>
    </lineage>
</organism>
<dbReference type="SUPFAM" id="SSF53335">
    <property type="entry name" value="S-adenosyl-L-methionine-dependent methyltransferases"/>
    <property type="match status" value="1"/>
</dbReference>
<evidence type="ECO:0000313" key="5">
    <source>
        <dbReference type="EMBL" id="EYF01204.1"/>
    </source>
</evidence>
<dbReference type="Proteomes" id="UP000019678">
    <property type="component" value="Unassembled WGS sequence"/>
</dbReference>
<evidence type="ECO:0000313" key="6">
    <source>
        <dbReference type="Proteomes" id="UP000019678"/>
    </source>
</evidence>
<proteinExistence type="inferred from homology"/>
<comment type="similarity">
    <text evidence="1">Belongs to the methyltransferase superfamily.</text>
</comment>
<gene>
    <name evidence="5" type="ORF">CAP_8545</name>
</gene>
<evidence type="ECO:0000256" key="2">
    <source>
        <dbReference type="ARBA" id="ARBA00022603"/>
    </source>
</evidence>
<comment type="caution">
    <text evidence="5">The sequence shown here is derived from an EMBL/GenBank/DDBJ whole genome shotgun (WGS) entry which is preliminary data.</text>
</comment>
<dbReference type="RefSeq" id="WP_044249800.1">
    <property type="nucleotide sequence ID" value="NZ_ASRX01000086.1"/>
</dbReference>
<feature type="domain" description="Methyltransferase type 11" evidence="4">
    <location>
        <begin position="46"/>
        <end position="135"/>
    </location>
</feature>
<evidence type="ECO:0000259" key="4">
    <source>
        <dbReference type="Pfam" id="PF08241"/>
    </source>
</evidence>
<dbReference type="PANTHER" id="PTHR44942">
    <property type="entry name" value="METHYLTRANSF_11 DOMAIN-CONTAINING PROTEIN"/>
    <property type="match status" value="1"/>
</dbReference>
<dbReference type="EMBL" id="ASRX01000086">
    <property type="protein sequence ID" value="EYF01204.1"/>
    <property type="molecule type" value="Genomic_DNA"/>
</dbReference>
<accession>A0A017SW64</accession>
<protein>
    <submittedName>
        <fullName evidence="5">Methyltransferase</fullName>
    </submittedName>
</protein>
<dbReference type="InterPro" id="IPR051052">
    <property type="entry name" value="Diverse_substrate_MTase"/>
</dbReference>
<reference evidence="5 6" key="1">
    <citation type="submission" date="2013-05" db="EMBL/GenBank/DDBJ databases">
        <title>Genome assembly of Chondromyces apiculatus DSM 436.</title>
        <authorList>
            <person name="Sharma G."/>
            <person name="Khatri I."/>
            <person name="Kaur C."/>
            <person name="Mayilraj S."/>
            <person name="Subramanian S."/>
        </authorList>
    </citation>
    <scope>NUCLEOTIDE SEQUENCE [LARGE SCALE GENOMIC DNA]</scope>
    <source>
        <strain evidence="5 6">DSM 436</strain>
    </source>
</reference>
<evidence type="ECO:0000256" key="3">
    <source>
        <dbReference type="ARBA" id="ARBA00022679"/>
    </source>
</evidence>